<evidence type="ECO:0000256" key="12">
    <source>
        <dbReference type="ARBA" id="ARBA00023268"/>
    </source>
</evidence>
<keyword evidence="10 15" id="KW-0274">FAD</keyword>
<keyword evidence="6 15" id="KW-0808">Transferase</keyword>
<reference evidence="17 18" key="1">
    <citation type="submission" date="2015-01" db="EMBL/GenBank/DDBJ databases">
        <title>Desulfovibrio sp. JC271 draft genome sequence.</title>
        <authorList>
            <person name="Shivani Y."/>
            <person name="Subhash Y."/>
            <person name="Sasikala C."/>
            <person name="Ramana C.V."/>
        </authorList>
    </citation>
    <scope>NUCLEOTIDE SEQUENCE [LARGE SCALE GENOMIC DNA]</scope>
    <source>
        <strain evidence="17 18">JC271</strain>
    </source>
</reference>
<dbReference type="InterPro" id="IPR015865">
    <property type="entry name" value="Riboflavin_kinase_bac/euk"/>
</dbReference>
<evidence type="ECO:0000256" key="14">
    <source>
        <dbReference type="ARBA" id="ARBA00049494"/>
    </source>
</evidence>
<evidence type="ECO:0000256" key="4">
    <source>
        <dbReference type="ARBA" id="ARBA00022630"/>
    </source>
</evidence>
<dbReference type="OrthoDB" id="9803667at2"/>
<evidence type="ECO:0000259" key="16">
    <source>
        <dbReference type="SMART" id="SM00904"/>
    </source>
</evidence>
<evidence type="ECO:0000256" key="7">
    <source>
        <dbReference type="ARBA" id="ARBA00022695"/>
    </source>
</evidence>
<dbReference type="UniPathway" id="UPA00276">
    <property type="reaction ID" value="UER00406"/>
</dbReference>
<proteinExistence type="inferred from homology"/>
<comment type="pathway">
    <text evidence="2 15">Cofactor biosynthesis; FAD biosynthesis; FAD from FMN: step 1/1.</text>
</comment>
<evidence type="ECO:0000256" key="6">
    <source>
        <dbReference type="ARBA" id="ARBA00022679"/>
    </source>
</evidence>
<evidence type="ECO:0000256" key="15">
    <source>
        <dbReference type="PIRNR" id="PIRNR004491"/>
    </source>
</evidence>
<evidence type="ECO:0000256" key="3">
    <source>
        <dbReference type="ARBA" id="ARBA00005201"/>
    </source>
</evidence>
<dbReference type="InterPro" id="IPR004821">
    <property type="entry name" value="Cyt_trans-like"/>
</dbReference>
<dbReference type="AlphaFoldDB" id="A0A1B7XH99"/>
<dbReference type="Proteomes" id="UP000091979">
    <property type="component" value="Unassembled WGS sequence"/>
</dbReference>
<keyword evidence="12" id="KW-0511">Multifunctional enzyme</keyword>
<dbReference type="NCBIfam" id="TIGR00083">
    <property type="entry name" value="ribF"/>
    <property type="match status" value="1"/>
</dbReference>
<dbReference type="EC" id="2.7.7.2" evidence="15"/>
<dbReference type="GO" id="GO:0006747">
    <property type="term" value="P:FAD biosynthetic process"/>
    <property type="evidence" value="ECO:0007669"/>
    <property type="project" value="UniProtKB-UniRule"/>
</dbReference>
<keyword evidence="7 15" id="KW-0548">Nucleotidyltransferase</keyword>
<dbReference type="NCBIfam" id="TIGR00125">
    <property type="entry name" value="cyt_tran_rel"/>
    <property type="match status" value="1"/>
</dbReference>
<dbReference type="PIRSF" id="PIRSF004491">
    <property type="entry name" value="FAD_Synth"/>
    <property type="match status" value="1"/>
</dbReference>
<gene>
    <name evidence="17" type="ORF">SP90_05195</name>
</gene>
<dbReference type="Pfam" id="PF01687">
    <property type="entry name" value="Flavokinase"/>
    <property type="match status" value="1"/>
</dbReference>
<evidence type="ECO:0000256" key="8">
    <source>
        <dbReference type="ARBA" id="ARBA00022741"/>
    </source>
</evidence>
<dbReference type="RefSeq" id="WP_066853282.1">
    <property type="nucleotide sequence ID" value="NZ_JXMS01000006.1"/>
</dbReference>
<dbReference type="SUPFAM" id="SSF82114">
    <property type="entry name" value="Riboflavin kinase-like"/>
    <property type="match status" value="1"/>
</dbReference>
<dbReference type="GO" id="GO:0003919">
    <property type="term" value="F:FMN adenylyltransferase activity"/>
    <property type="evidence" value="ECO:0007669"/>
    <property type="project" value="UniProtKB-UniRule"/>
</dbReference>
<keyword evidence="8 15" id="KW-0547">Nucleotide-binding</keyword>
<sequence>MQIARSIQEISLDLSKGCCLTIGNFDGVHNGHRKLINRTKEKAASMGVPSVVVTFCPHPLKVLAGSHAPALITDYEKKLDLLEKIDVDLVLLLEFTRELAALEPEEFVKSILVDQLKMKELVVGYDYAFGKGRKGNFELLSALGEKFGYGIERLEPVMINDAIVSSTRIRDLIKAGKVWDVKPLMDRFYIIRGTVVHGMDRGGKLLGFPTANMRVRDELHPKPGVYATWAELDGKVHKAVTNIGYNPTFGNDEISVETFILDFDADIYGWELRLNFVARIRDEKKFNGLDELIEQITSDVSLARQLLDAPEARL</sequence>
<accession>A0A1B7XH99</accession>
<dbReference type="Gene3D" id="2.40.30.30">
    <property type="entry name" value="Riboflavin kinase-like"/>
    <property type="match status" value="1"/>
</dbReference>
<evidence type="ECO:0000256" key="13">
    <source>
        <dbReference type="ARBA" id="ARBA00047880"/>
    </source>
</evidence>
<keyword evidence="18" id="KW-1185">Reference proteome</keyword>
<feature type="domain" description="Riboflavin kinase" evidence="16">
    <location>
        <begin position="184"/>
        <end position="308"/>
    </location>
</feature>
<dbReference type="Gene3D" id="3.40.50.620">
    <property type="entry name" value="HUPs"/>
    <property type="match status" value="1"/>
</dbReference>
<name>A0A1B7XH99_9BACT</name>
<dbReference type="GO" id="GO:0008531">
    <property type="term" value="F:riboflavin kinase activity"/>
    <property type="evidence" value="ECO:0007669"/>
    <property type="project" value="UniProtKB-UniRule"/>
</dbReference>
<dbReference type="PANTHER" id="PTHR22749">
    <property type="entry name" value="RIBOFLAVIN KINASE/FMN ADENYLYLTRANSFERASE"/>
    <property type="match status" value="1"/>
</dbReference>
<evidence type="ECO:0000313" key="18">
    <source>
        <dbReference type="Proteomes" id="UP000091979"/>
    </source>
</evidence>
<keyword evidence="5 15" id="KW-0288">FMN</keyword>
<dbReference type="NCBIfam" id="NF004162">
    <property type="entry name" value="PRK05627.1-5"/>
    <property type="match status" value="1"/>
</dbReference>
<dbReference type="SMART" id="SM00904">
    <property type="entry name" value="Flavokinase"/>
    <property type="match status" value="1"/>
</dbReference>
<comment type="function">
    <text evidence="1">Catalyzes the phosphorylation of riboflavin to FMN followed by the adenylation of FMN to FAD.</text>
</comment>
<dbReference type="GO" id="GO:0009231">
    <property type="term" value="P:riboflavin biosynthetic process"/>
    <property type="evidence" value="ECO:0007669"/>
    <property type="project" value="InterPro"/>
</dbReference>
<dbReference type="CDD" id="cd02064">
    <property type="entry name" value="FAD_synthetase_N"/>
    <property type="match status" value="1"/>
</dbReference>
<dbReference type="FunFam" id="3.40.50.620:FF:000021">
    <property type="entry name" value="Riboflavin biosynthesis protein"/>
    <property type="match status" value="1"/>
</dbReference>
<dbReference type="FunFam" id="2.40.30.30:FF:000003">
    <property type="entry name" value="Riboflavin biosynthesis protein"/>
    <property type="match status" value="1"/>
</dbReference>
<evidence type="ECO:0000256" key="10">
    <source>
        <dbReference type="ARBA" id="ARBA00022827"/>
    </source>
</evidence>
<dbReference type="EC" id="2.7.1.26" evidence="15"/>
<dbReference type="GO" id="GO:0009398">
    <property type="term" value="P:FMN biosynthetic process"/>
    <property type="evidence" value="ECO:0007669"/>
    <property type="project" value="UniProtKB-UniRule"/>
</dbReference>
<comment type="catalytic activity">
    <reaction evidence="14 15">
        <text>FMN + ATP + H(+) = FAD + diphosphate</text>
        <dbReference type="Rhea" id="RHEA:17237"/>
        <dbReference type="ChEBI" id="CHEBI:15378"/>
        <dbReference type="ChEBI" id="CHEBI:30616"/>
        <dbReference type="ChEBI" id="CHEBI:33019"/>
        <dbReference type="ChEBI" id="CHEBI:57692"/>
        <dbReference type="ChEBI" id="CHEBI:58210"/>
        <dbReference type="EC" id="2.7.7.2"/>
    </reaction>
</comment>
<comment type="caution">
    <text evidence="17">The sequence shown here is derived from an EMBL/GenBank/DDBJ whole genome shotgun (WGS) entry which is preliminary data.</text>
</comment>
<dbReference type="InterPro" id="IPR014729">
    <property type="entry name" value="Rossmann-like_a/b/a_fold"/>
</dbReference>
<keyword evidence="4 15" id="KW-0285">Flavoprotein</keyword>
<organism evidence="17 18">
    <name type="scientific">Halodesulfovibrio spirochaetisodalis</name>
    <dbReference type="NCBI Taxonomy" id="1560234"/>
    <lineage>
        <taxon>Bacteria</taxon>
        <taxon>Pseudomonadati</taxon>
        <taxon>Thermodesulfobacteriota</taxon>
        <taxon>Desulfovibrionia</taxon>
        <taxon>Desulfovibrionales</taxon>
        <taxon>Desulfovibrionaceae</taxon>
        <taxon>Halodesulfovibrio</taxon>
    </lineage>
</organism>
<evidence type="ECO:0000256" key="2">
    <source>
        <dbReference type="ARBA" id="ARBA00004726"/>
    </source>
</evidence>
<keyword evidence="11 15" id="KW-0067">ATP-binding</keyword>
<evidence type="ECO:0000256" key="11">
    <source>
        <dbReference type="ARBA" id="ARBA00022840"/>
    </source>
</evidence>
<dbReference type="PANTHER" id="PTHR22749:SF6">
    <property type="entry name" value="RIBOFLAVIN KINASE"/>
    <property type="match status" value="1"/>
</dbReference>
<comment type="pathway">
    <text evidence="3 15">Cofactor biosynthesis; FMN biosynthesis; FMN from riboflavin (ATP route): step 1/1.</text>
</comment>
<dbReference type="EMBL" id="JXMS01000006">
    <property type="protein sequence ID" value="OBQ54878.1"/>
    <property type="molecule type" value="Genomic_DNA"/>
</dbReference>
<evidence type="ECO:0000256" key="5">
    <source>
        <dbReference type="ARBA" id="ARBA00022643"/>
    </source>
</evidence>
<dbReference type="UniPathway" id="UPA00277">
    <property type="reaction ID" value="UER00407"/>
</dbReference>
<evidence type="ECO:0000256" key="1">
    <source>
        <dbReference type="ARBA" id="ARBA00002121"/>
    </source>
</evidence>
<dbReference type="PATRIC" id="fig|1560234.3.peg.3003"/>
<evidence type="ECO:0000256" key="9">
    <source>
        <dbReference type="ARBA" id="ARBA00022777"/>
    </source>
</evidence>
<dbReference type="InterPro" id="IPR023465">
    <property type="entry name" value="Riboflavin_kinase_dom_sf"/>
</dbReference>
<keyword evidence="9 15" id="KW-0418">Kinase</keyword>
<protein>
    <recommendedName>
        <fullName evidence="15">Riboflavin biosynthesis protein</fullName>
    </recommendedName>
    <domain>
        <recommendedName>
            <fullName evidence="15">Riboflavin kinase</fullName>
            <ecNumber evidence="15">2.7.1.26</ecNumber>
        </recommendedName>
        <alternativeName>
            <fullName evidence="15">Flavokinase</fullName>
        </alternativeName>
    </domain>
    <domain>
        <recommendedName>
            <fullName evidence="15">FMN adenylyltransferase</fullName>
            <ecNumber evidence="15">2.7.7.2</ecNumber>
        </recommendedName>
        <alternativeName>
            <fullName evidence="15">FAD pyrophosphorylase</fullName>
        </alternativeName>
        <alternativeName>
            <fullName evidence="15">FAD synthase</fullName>
        </alternativeName>
    </domain>
</protein>
<evidence type="ECO:0000313" key="17">
    <source>
        <dbReference type="EMBL" id="OBQ54878.1"/>
    </source>
</evidence>
<dbReference type="InterPro" id="IPR023468">
    <property type="entry name" value="Riboflavin_kinase"/>
</dbReference>
<comment type="catalytic activity">
    <reaction evidence="13 15">
        <text>riboflavin + ATP = FMN + ADP + H(+)</text>
        <dbReference type="Rhea" id="RHEA:14357"/>
        <dbReference type="ChEBI" id="CHEBI:15378"/>
        <dbReference type="ChEBI" id="CHEBI:30616"/>
        <dbReference type="ChEBI" id="CHEBI:57986"/>
        <dbReference type="ChEBI" id="CHEBI:58210"/>
        <dbReference type="ChEBI" id="CHEBI:456216"/>
        <dbReference type="EC" id="2.7.1.26"/>
    </reaction>
</comment>
<comment type="similarity">
    <text evidence="15">Belongs to the ribF family.</text>
</comment>
<dbReference type="GO" id="GO:0005524">
    <property type="term" value="F:ATP binding"/>
    <property type="evidence" value="ECO:0007669"/>
    <property type="project" value="UniProtKB-UniRule"/>
</dbReference>
<dbReference type="Pfam" id="PF06574">
    <property type="entry name" value="FAD_syn"/>
    <property type="match status" value="1"/>
</dbReference>
<dbReference type="STRING" id="1560234.SP90_05195"/>
<dbReference type="NCBIfam" id="NF004160">
    <property type="entry name" value="PRK05627.1-3"/>
    <property type="match status" value="1"/>
</dbReference>
<dbReference type="SUPFAM" id="SSF52374">
    <property type="entry name" value="Nucleotidylyl transferase"/>
    <property type="match status" value="1"/>
</dbReference>
<dbReference type="InterPro" id="IPR002606">
    <property type="entry name" value="Riboflavin_kinase_bac"/>
</dbReference>
<dbReference type="InterPro" id="IPR015864">
    <property type="entry name" value="FAD_synthase"/>
</dbReference>